<name>Q56N25_PHYPA</name>
<keyword evidence="8" id="KW-0732">Signal</keyword>
<evidence type="ECO:0000259" key="9">
    <source>
        <dbReference type="PROSITE" id="PS00497"/>
    </source>
</evidence>
<organism evidence="11">
    <name type="scientific">Physcomitrium patens</name>
    <name type="common">Spreading-leaved earth moss</name>
    <name type="synonym">Physcomitrella patens</name>
    <dbReference type="NCBI Taxonomy" id="3218"/>
    <lineage>
        <taxon>Eukaryota</taxon>
        <taxon>Viridiplantae</taxon>
        <taxon>Streptophyta</taxon>
        <taxon>Embryophyta</taxon>
        <taxon>Bryophyta</taxon>
        <taxon>Bryophytina</taxon>
        <taxon>Bryopsida</taxon>
        <taxon>Funariidae</taxon>
        <taxon>Funariales</taxon>
        <taxon>Funariaceae</taxon>
        <taxon>Physcomitrium</taxon>
    </lineage>
</organism>
<reference evidence="11" key="1">
    <citation type="journal article" date="2005" name="Plant Biol.">
        <title>Identification and Characterisation of a Bryophyte Polyphenol Oxidase Encoding Gene from Physcomitrella patens.</title>
        <authorList>
            <person name="Richter H."/>
            <person name="Lieberei R."/>
            <person name="von Schwartzenberg K."/>
        </authorList>
    </citation>
    <scope>NUCLEOTIDE SEQUENCE</scope>
</reference>
<dbReference type="GO" id="GO:0004097">
    <property type="term" value="F:catechol oxidase activity"/>
    <property type="evidence" value="ECO:0007669"/>
    <property type="project" value="InterPro"/>
</dbReference>
<evidence type="ECO:0000256" key="8">
    <source>
        <dbReference type="SAM" id="SignalP"/>
    </source>
</evidence>
<dbReference type="EMBL" id="AY904721">
    <property type="protein sequence ID" value="AAX69084.1"/>
    <property type="molecule type" value="mRNA"/>
</dbReference>
<keyword evidence="5" id="KW-0560">Oxidoreductase</keyword>
<dbReference type="PANTHER" id="PTHR11474:SF76">
    <property type="entry name" value="SHKT DOMAIN-CONTAINING PROTEIN"/>
    <property type="match status" value="1"/>
</dbReference>
<dbReference type="PANTHER" id="PTHR11474">
    <property type="entry name" value="TYROSINASE FAMILY MEMBER"/>
    <property type="match status" value="1"/>
</dbReference>
<feature type="chain" id="PRO_5004251165" evidence="8">
    <location>
        <begin position="24"/>
        <end position="536"/>
    </location>
</feature>
<dbReference type="Pfam" id="PF12143">
    <property type="entry name" value="PPO1_KFDV"/>
    <property type="match status" value="1"/>
</dbReference>
<evidence type="ECO:0000256" key="3">
    <source>
        <dbReference type="ARBA" id="ARBA00022723"/>
    </source>
</evidence>
<comment type="cofactor">
    <cofactor evidence="1">
        <name>Cu(2+)</name>
        <dbReference type="ChEBI" id="CHEBI:29036"/>
    </cofactor>
</comment>
<keyword evidence="7" id="KW-1015">Disulfide bond</keyword>
<dbReference type="SUPFAM" id="SSF48056">
    <property type="entry name" value="Di-copper centre-containing domain"/>
    <property type="match status" value="1"/>
</dbReference>
<gene>
    <name evidence="11" type="primary">PPO</name>
</gene>
<evidence type="ECO:0000256" key="4">
    <source>
        <dbReference type="ARBA" id="ARBA00022784"/>
    </source>
</evidence>
<accession>Q56N25</accession>
<evidence type="ECO:0000256" key="5">
    <source>
        <dbReference type="ARBA" id="ARBA00023002"/>
    </source>
</evidence>
<dbReference type="InterPro" id="IPR008922">
    <property type="entry name" value="Di-copper_centre_dom_sf"/>
</dbReference>
<protein>
    <submittedName>
        <fullName evidence="11">Polyphenol oxidase</fullName>
    </submittedName>
</protein>
<dbReference type="PROSITE" id="PS00497">
    <property type="entry name" value="TYROSINASE_1"/>
    <property type="match status" value="1"/>
</dbReference>
<keyword evidence="6" id="KW-0186">Copper</keyword>
<dbReference type="InterPro" id="IPR022739">
    <property type="entry name" value="Polyphenol_oxidase_cen"/>
</dbReference>
<evidence type="ECO:0000313" key="11">
    <source>
        <dbReference type="EMBL" id="AAX69084.1"/>
    </source>
</evidence>
<dbReference type="PRINTS" id="PR00092">
    <property type="entry name" value="TYROSINASE"/>
</dbReference>
<keyword evidence="3" id="KW-0479">Metal-binding</keyword>
<sequence length="536" mass="60138">MKFTCVLLVVLAVLLALNLRVDGAPFPPPQFRLCQSADRCCPPVSQKPPVPFQFQTGLPWRTRIAAQFADAKYIAKYQRAYQLMKALPNSDPRSLYAQARMHCAYCGAAFYYPRSDYSLEIHDGWFFFPWHRMFLYFHERILASLIGDPTFALPFWNWDNQSQGATQGNVMPRYYSERRWSNKSNPLYDPNRNRFALPPHLIDLNSGGGCSGMPDDYLRTENNRLMYNQMVSGPTTPSLFFGSTYRFGWSGGMGGGTLEGAPHGTVHIFTGNPYSRNPYDDMGNLNVAALDPLFYAHHANIDRLWEVWKGMGGRHKDISDPDYLKSQFVFYDENKRLVSVSVGQVLNAGNLRYGYQKVPNPWMNPKAGGMSTASVDGMDMSGQSVEATQCSALANSDVPALIKSSPLLKKSGNILFTTPLTFRVRRLAPTGNRQEILEINNIEIDWTKKAKINAFLFYPGASGSSIDCMEFFGTFAHIPASNHKKKLGYSKSWRLGLTTKLAQLGKSGFSQVVVTLVQVGSNQHIKFGATKIKLEK</sequence>
<keyword evidence="4" id="KW-0883">Thioether bond</keyword>
<evidence type="ECO:0000256" key="1">
    <source>
        <dbReference type="ARBA" id="ARBA00001973"/>
    </source>
</evidence>
<dbReference type="AlphaFoldDB" id="Q56N25"/>
<evidence type="ECO:0000256" key="7">
    <source>
        <dbReference type="ARBA" id="ARBA00023157"/>
    </source>
</evidence>
<dbReference type="GO" id="GO:0046872">
    <property type="term" value="F:metal ion binding"/>
    <property type="evidence" value="ECO:0007669"/>
    <property type="project" value="UniProtKB-KW"/>
</dbReference>
<feature type="domain" description="Tyrosinase copper-binding" evidence="9">
    <location>
        <begin position="122"/>
        <end position="139"/>
    </location>
</feature>
<proteinExistence type="evidence at transcript level"/>
<dbReference type="InterPro" id="IPR050316">
    <property type="entry name" value="Tyrosinase/Hemocyanin"/>
</dbReference>
<feature type="domain" description="Tyrosinase copper-binding" evidence="10">
    <location>
        <begin position="291"/>
        <end position="302"/>
    </location>
</feature>
<dbReference type="PROSITE" id="PS00498">
    <property type="entry name" value="TYROSINASE_2"/>
    <property type="match status" value="1"/>
</dbReference>
<dbReference type="InterPro" id="IPR002227">
    <property type="entry name" value="Tyrosinase_Cu-bd"/>
</dbReference>
<dbReference type="Pfam" id="PF00264">
    <property type="entry name" value="Tyrosinase"/>
    <property type="match status" value="1"/>
</dbReference>
<dbReference type="Gene3D" id="1.10.1280.10">
    <property type="entry name" value="Di-copper center containing domain from catechol oxidase"/>
    <property type="match status" value="1"/>
</dbReference>
<evidence type="ECO:0000259" key="10">
    <source>
        <dbReference type="PROSITE" id="PS00498"/>
    </source>
</evidence>
<comment type="similarity">
    <text evidence="2">Belongs to the tyrosinase family.</text>
</comment>
<dbReference type="Pfam" id="PF12142">
    <property type="entry name" value="PPO1_DWL"/>
    <property type="match status" value="1"/>
</dbReference>
<dbReference type="InterPro" id="IPR022740">
    <property type="entry name" value="Polyphenol_oxidase_C"/>
</dbReference>
<feature type="signal peptide" evidence="8">
    <location>
        <begin position="1"/>
        <end position="23"/>
    </location>
</feature>
<evidence type="ECO:0000256" key="6">
    <source>
        <dbReference type="ARBA" id="ARBA00023008"/>
    </source>
</evidence>
<evidence type="ECO:0000256" key="2">
    <source>
        <dbReference type="ARBA" id="ARBA00009928"/>
    </source>
</evidence>